<proteinExistence type="predicted"/>
<dbReference type="EMBL" id="CP002541">
    <property type="protein sequence ID" value="ADY11929.1"/>
    <property type="molecule type" value="Genomic_DNA"/>
</dbReference>
<accession>F0RX79</accession>
<dbReference type="AlphaFoldDB" id="F0RX79"/>
<sequence length="322" mass="36716">MKGERVAQLELLLHSHPEGLRRAEIARRLGVHRSTISRYVDELKQYIDIYEENNLIKIKNREEDESIALSVYESLAFNLSAEMLASSTEFQNPHLASGLRKIAMNMRSYAPKISENVIGLAEQIDKQLQEKKESSKFNAILEVLIDSWVSGRIVRIVQSLKGFDPIETELAPYFIGFREEDSGGRNPISVTGRLRHTTEIVTIDISTITSATILNETYTIPDNLKPFKFPESEERYESIDMIPLSLKIKERSAMNVFRSVVHGTPVFEKQSDGSQICNMDVENSIELYLRIIQCGDSVEILGPESFRKKFCKLLNKILALYQ</sequence>
<dbReference type="InterPro" id="IPR036388">
    <property type="entry name" value="WH-like_DNA-bd_sf"/>
</dbReference>
<dbReference type="KEGG" id="sbu:SpiBuddy_0084"/>
<dbReference type="RefSeq" id="WP_013605782.1">
    <property type="nucleotide sequence ID" value="NC_015152.1"/>
</dbReference>
<name>F0RX79_SPHGB</name>
<evidence type="ECO:0000313" key="3">
    <source>
        <dbReference type="Proteomes" id="UP000008466"/>
    </source>
</evidence>
<organism evidence="2 3">
    <name type="scientific">Sphaerochaeta globosa (strain ATCC BAA-1886 / DSM 22777 / Buddy)</name>
    <name type="common">Spirochaeta sp. (strain Buddy)</name>
    <dbReference type="NCBI Taxonomy" id="158189"/>
    <lineage>
        <taxon>Bacteria</taxon>
        <taxon>Pseudomonadati</taxon>
        <taxon>Spirochaetota</taxon>
        <taxon>Spirochaetia</taxon>
        <taxon>Spirochaetales</taxon>
        <taxon>Sphaerochaetaceae</taxon>
        <taxon>Sphaerochaeta</taxon>
    </lineage>
</organism>
<dbReference type="PANTHER" id="PTHR34580:SF1">
    <property type="entry name" value="PROTEIN PAFC"/>
    <property type="match status" value="1"/>
</dbReference>
<dbReference type="eggNOG" id="COG2378">
    <property type="taxonomic scope" value="Bacteria"/>
</dbReference>
<protein>
    <submittedName>
        <fullName evidence="2">Regulatory protein, DeoR</fullName>
    </submittedName>
</protein>
<reference evidence="3" key="1">
    <citation type="submission" date="2011-02" db="EMBL/GenBank/DDBJ databases">
        <title>Complete sequence of Spirochaeta sp. Buddy.</title>
        <authorList>
            <person name="Lucas S."/>
            <person name="Copeland A."/>
            <person name="Lapidus A."/>
            <person name="Cheng J.-F."/>
            <person name="Goodwin L."/>
            <person name="Pitluck S."/>
            <person name="Zeytun A."/>
            <person name="Detter J.C."/>
            <person name="Han C."/>
            <person name="Tapia R."/>
            <person name="Land M."/>
            <person name="Hauser L."/>
            <person name="Kyrpides N."/>
            <person name="Ivanova N."/>
            <person name="Mikhailova N."/>
            <person name="Pagani I."/>
            <person name="Ritalahti K.M."/>
            <person name="Loeffler F.E."/>
            <person name="Woyke T."/>
        </authorList>
    </citation>
    <scope>NUCLEOTIDE SEQUENCE [LARGE SCALE GENOMIC DNA]</scope>
    <source>
        <strain evidence="3">ATCC BAA-1886 / DSM 22777 / Buddy</strain>
    </source>
</reference>
<evidence type="ECO:0000259" key="1">
    <source>
        <dbReference type="Pfam" id="PF08279"/>
    </source>
</evidence>
<gene>
    <name evidence="2" type="ordered locus">SpiBuddy_0084</name>
</gene>
<dbReference type="InterPro" id="IPR013196">
    <property type="entry name" value="HTH_11"/>
</dbReference>
<dbReference type="STRING" id="158189.SpiBuddy_0084"/>
<dbReference type="Pfam" id="PF08279">
    <property type="entry name" value="HTH_11"/>
    <property type="match status" value="1"/>
</dbReference>
<dbReference type="OrthoDB" id="367223at2"/>
<dbReference type="InterPro" id="IPR051534">
    <property type="entry name" value="CBASS_pafABC_assoc_protein"/>
</dbReference>
<evidence type="ECO:0000313" key="2">
    <source>
        <dbReference type="EMBL" id="ADY11929.1"/>
    </source>
</evidence>
<feature type="domain" description="Helix-turn-helix type 11" evidence="1">
    <location>
        <begin position="9"/>
        <end position="52"/>
    </location>
</feature>
<dbReference type="HOGENOM" id="CLU_041141_4_0_12"/>
<dbReference type="Proteomes" id="UP000008466">
    <property type="component" value="Chromosome"/>
</dbReference>
<keyword evidence="3" id="KW-1185">Reference proteome</keyword>
<dbReference type="PANTHER" id="PTHR34580">
    <property type="match status" value="1"/>
</dbReference>
<dbReference type="Gene3D" id="1.10.10.10">
    <property type="entry name" value="Winged helix-like DNA-binding domain superfamily/Winged helix DNA-binding domain"/>
    <property type="match status" value="1"/>
</dbReference>